<proteinExistence type="predicted"/>
<evidence type="ECO:0000313" key="2">
    <source>
        <dbReference type="EMBL" id="XAG63356.1"/>
    </source>
</evidence>
<evidence type="ECO:0000256" key="1">
    <source>
        <dbReference type="SAM" id="Phobius"/>
    </source>
</evidence>
<keyword evidence="1" id="KW-1133">Transmembrane helix</keyword>
<name>A0AAU6TNS9_UNCXX</name>
<dbReference type="EMBL" id="CP095343">
    <property type="protein sequence ID" value="XAG63356.1"/>
    <property type="molecule type" value="Genomic_DNA"/>
</dbReference>
<keyword evidence="1" id="KW-0472">Membrane</keyword>
<accession>A0AAU6TNS9</accession>
<feature type="transmembrane region" description="Helical" evidence="1">
    <location>
        <begin position="104"/>
        <end position="125"/>
    </location>
</feature>
<sequence length="149" mass="16536">MGIEIKNLSKEQSLFLIKLYELGMGDACGQGLNGLSNILELDPNRLDELIAELSDEEIIVIKDRALYFTSGGLYELKKHYKLKIKTRSIFYKLKARIIEGISKGIVKGIIAFIVLVFTFYSGLYFGSENTTNAGTECTSGENVTKSPKA</sequence>
<dbReference type="AlphaFoldDB" id="A0AAU6TNS9"/>
<protein>
    <submittedName>
        <fullName evidence="2">Uncharacterized protein</fullName>
    </submittedName>
</protein>
<gene>
    <name evidence="2" type="ORF">MRL64_15725</name>
</gene>
<organism evidence="2">
    <name type="scientific">bacterium 19MO02SH05</name>
    <dbReference type="NCBI Taxonomy" id="2920696"/>
    <lineage>
        <taxon>Bacteria</taxon>
    </lineage>
</organism>
<reference evidence="2" key="1">
    <citation type="submission" date="2022-03" db="EMBL/GenBank/DDBJ databases">
        <title>Sea Food Isolates.</title>
        <authorList>
            <person name="Li c."/>
        </authorList>
    </citation>
    <scope>NUCLEOTIDE SEQUENCE</scope>
    <source>
        <strain evidence="2">19MO02SH05</strain>
    </source>
</reference>
<keyword evidence="1" id="KW-0812">Transmembrane</keyword>